<dbReference type="Proteomes" id="UP000005580">
    <property type="component" value="Unassembled WGS sequence"/>
</dbReference>
<accession>E7RNU6</accession>
<reference evidence="1" key="1">
    <citation type="submission" date="2011-01" db="EMBL/GenBank/DDBJ databases">
        <authorList>
            <person name="Muzny D."/>
            <person name="Qin X."/>
            <person name="Buhay C."/>
            <person name="Dugan-Rocha S."/>
            <person name="Ding Y."/>
            <person name="Chen G."/>
            <person name="Hawes A."/>
            <person name="Holder M."/>
            <person name="Jhangiani S."/>
            <person name="Johnson A."/>
            <person name="Khan Z."/>
            <person name="Li Z."/>
            <person name="Liu W."/>
            <person name="Liu X."/>
            <person name="Perez L."/>
            <person name="Shen H."/>
            <person name="Wang Q."/>
            <person name="Watt J."/>
            <person name="Xi L."/>
            <person name="Xin Y."/>
            <person name="Zhou J."/>
            <person name="Deng J."/>
            <person name="Jiang H."/>
            <person name="Liu Y."/>
            <person name="Qu J."/>
            <person name="Song X.-Z."/>
            <person name="Zhang L."/>
            <person name="Villasana D."/>
            <person name="Johnson A."/>
            <person name="Liu J."/>
            <person name="Liyanage D."/>
            <person name="Lorensuhewa L."/>
            <person name="Robinson T."/>
            <person name="Song A."/>
            <person name="Song B.-B."/>
            <person name="Dinh H."/>
            <person name="Thornton R."/>
            <person name="Coyle M."/>
            <person name="Francisco L."/>
            <person name="Jackson L."/>
            <person name="Javaid M."/>
            <person name="Korchina V."/>
            <person name="Kovar C."/>
            <person name="Mata R."/>
            <person name="Mathew T."/>
            <person name="Ngo R."/>
            <person name="Nguyen L."/>
            <person name="Nguyen N."/>
            <person name="Okwuonu G."/>
            <person name="Ongeri F."/>
            <person name="Pham C."/>
            <person name="Simmons D."/>
            <person name="Wilczek-Boney K."/>
            <person name="Hale W."/>
            <person name="Jakkamsetti A."/>
            <person name="Pham P."/>
            <person name="Ruth R."/>
            <person name="San Lucas F."/>
            <person name="Warren J."/>
            <person name="Zhang J."/>
            <person name="Zhao Z."/>
            <person name="Zhou C."/>
            <person name="Zhu D."/>
            <person name="Lee S."/>
            <person name="Bess C."/>
            <person name="Blankenburg K."/>
            <person name="Forbes L."/>
            <person name="Fu Q."/>
            <person name="Gubbala S."/>
            <person name="Hirani K."/>
            <person name="Jayaseelan J.C."/>
            <person name="Lara F."/>
            <person name="Munidasa M."/>
            <person name="Palculict T."/>
            <person name="Patil S."/>
            <person name="Pu L.-L."/>
            <person name="Saada N."/>
            <person name="Tang L."/>
            <person name="Weissenberger G."/>
            <person name="Zhu Y."/>
            <person name="Hemphill L."/>
            <person name="Shang Y."/>
            <person name="Youmans B."/>
            <person name="Ayvaz T."/>
            <person name="Ross M."/>
            <person name="Santibanez J."/>
            <person name="Aqrawi P."/>
            <person name="Gross S."/>
            <person name="Joshi V."/>
            <person name="Fowler G."/>
            <person name="Nazareth L."/>
            <person name="Reid J."/>
            <person name="Worley K."/>
            <person name="Petrosino J."/>
            <person name="Highlander S."/>
            <person name="Gibbs R."/>
        </authorList>
    </citation>
    <scope>NUCLEOTIDE SEQUENCE [LARGE SCALE GENOMIC DNA]</scope>
    <source>
        <strain evidence="1">ATCC 33269</strain>
    </source>
</reference>
<dbReference type="AlphaFoldDB" id="E7RNU6"/>
<sequence length="76" mass="8459">MALARLRLNGNELQWTTSDNIYYAVYLSNGGGKTATLIAITRETKLELPQKGTYFVTAVSKKDNSESNPSETIEFQ</sequence>
<proteinExistence type="predicted"/>
<gene>
    <name evidence="1" type="ORF">HMPREF0663_10847</name>
</gene>
<evidence type="ECO:0000313" key="2">
    <source>
        <dbReference type="Proteomes" id="UP000005580"/>
    </source>
</evidence>
<dbReference type="EMBL" id="AEPE02000003">
    <property type="protein sequence ID" value="EFZ37389.1"/>
    <property type="molecule type" value="Genomic_DNA"/>
</dbReference>
<comment type="caution">
    <text evidence="1">The sequence shown here is derived from an EMBL/GenBank/DDBJ whole genome shotgun (WGS) entry which is preliminary data.</text>
</comment>
<protein>
    <submittedName>
        <fullName evidence="1">Uncharacterized protein</fullName>
    </submittedName>
</protein>
<evidence type="ECO:0000313" key="1">
    <source>
        <dbReference type="EMBL" id="EFZ37389.1"/>
    </source>
</evidence>
<organism evidence="1 2">
    <name type="scientific">Hoylesella oralis ATCC 33269</name>
    <dbReference type="NCBI Taxonomy" id="873533"/>
    <lineage>
        <taxon>Bacteria</taxon>
        <taxon>Pseudomonadati</taxon>
        <taxon>Bacteroidota</taxon>
        <taxon>Bacteroidia</taxon>
        <taxon>Bacteroidales</taxon>
        <taxon>Prevotellaceae</taxon>
        <taxon>Hoylesella</taxon>
    </lineage>
</organism>
<dbReference type="HOGENOM" id="CLU_2651437_0_0_10"/>
<dbReference type="RefSeq" id="WP_004368064.1">
    <property type="nucleotide sequence ID" value="NZ_GL833116.1"/>
</dbReference>
<keyword evidence="2" id="KW-1185">Reference proteome</keyword>
<name>E7RNU6_9BACT</name>